<name>A0ABS5Y6E4_9CYAN</name>
<feature type="transmembrane region" description="Helical" evidence="2">
    <location>
        <begin position="274"/>
        <end position="294"/>
    </location>
</feature>
<proteinExistence type="predicted"/>
<keyword evidence="2" id="KW-0472">Membrane</keyword>
<gene>
    <name evidence="4" type="ORF">IXB28_14525</name>
</gene>
<keyword evidence="5" id="KW-1185">Reference proteome</keyword>
<keyword evidence="2" id="KW-0812">Transmembrane</keyword>
<keyword evidence="2" id="KW-1133">Transmembrane helix</keyword>
<accession>A0ABS5Y6E4</accession>
<dbReference type="InterPro" id="IPR007890">
    <property type="entry name" value="CHASE2"/>
</dbReference>
<evidence type="ECO:0000256" key="1">
    <source>
        <dbReference type="SAM" id="MobiDB-lite"/>
    </source>
</evidence>
<feature type="region of interest" description="Disordered" evidence="1">
    <location>
        <begin position="357"/>
        <end position="382"/>
    </location>
</feature>
<sequence>MKNGLRKFGWRLMPGFLAAGLTLVASHLGMLQPVEHGAYSALFHIRGEQPWEDEVAVIEIDEASLNAIGPFPWPRHHYTDLIKALMDAERSIIAFDILFAESSRDDTELAQAMAAHGNVILATAWDPQGGVIGPNASVMEGARSTGHIHNQADPDGITRSYQSKVNGTLALSITAVQHHRQQSFSHFLPDNPNQDLWLNWRGTSHNAPRYSFIDVLSGKVSAETFSNKIIFVGYTGQGLDTMTTPYNHSLPTAGVYQHIVAANNLLAKDHLKRLTLPVGLLLVVNSSLFGYLLFNRRFSQQVLMNLILIIGWGGTVVIAFEYDYWLPIVMPVMAVTTTTNFVKLAEHILQLKRPSRRNTITDGSSHSTNKNEAVSKHPVSSY</sequence>
<evidence type="ECO:0000313" key="4">
    <source>
        <dbReference type="EMBL" id="MBT9313425.1"/>
    </source>
</evidence>
<feature type="domain" description="CHASE2" evidence="3">
    <location>
        <begin position="31"/>
        <end position="294"/>
    </location>
</feature>
<evidence type="ECO:0000256" key="2">
    <source>
        <dbReference type="SAM" id="Phobius"/>
    </source>
</evidence>
<evidence type="ECO:0000313" key="5">
    <source>
        <dbReference type="Proteomes" id="UP001196661"/>
    </source>
</evidence>
<comment type="caution">
    <text evidence="4">The sequence shown here is derived from an EMBL/GenBank/DDBJ whole genome shotgun (WGS) entry which is preliminary data.</text>
</comment>
<reference evidence="4 5" key="1">
    <citation type="journal article" date="2021" name="Mar. Drugs">
        <title>Genome Reduction and Secondary Metabolism of the Marine Sponge-Associated Cyanobacterium Leptothoe.</title>
        <authorList>
            <person name="Konstantinou D."/>
            <person name="Popin R.V."/>
            <person name="Fewer D.P."/>
            <person name="Sivonen K."/>
            <person name="Gkelis S."/>
        </authorList>
    </citation>
    <scope>NUCLEOTIDE SEQUENCE [LARGE SCALE GENOMIC DNA]</scope>
    <source>
        <strain evidence="4 5">TAU-MAC 1615</strain>
    </source>
</reference>
<feature type="transmembrane region" description="Helical" evidence="2">
    <location>
        <begin position="303"/>
        <end position="322"/>
    </location>
</feature>
<dbReference type="EMBL" id="JADOER010000012">
    <property type="protein sequence ID" value="MBT9313425.1"/>
    <property type="molecule type" value="Genomic_DNA"/>
</dbReference>
<organism evidence="4 5">
    <name type="scientific">Leptothoe kymatousa TAU-MAC 1615</name>
    <dbReference type="NCBI Taxonomy" id="2364775"/>
    <lineage>
        <taxon>Bacteria</taxon>
        <taxon>Bacillati</taxon>
        <taxon>Cyanobacteriota</taxon>
        <taxon>Cyanophyceae</taxon>
        <taxon>Nodosilineales</taxon>
        <taxon>Cymatolegaceae</taxon>
        <taxon>Leptothoe</taxon>
        <taxon>Leptothoe kymatousa</taxon>
    </lineage>
</organism>
<dbReference type="Proteomes" id="UP001196661">
    <property type="component" value="Unassembled WGS sequence"/>
</dbReference>
<dbReference type="SMART" id="SM01080">
    <property type="entry name" value="CHASE2"/>
    <property type="match status" value="1"/>
</dbReference>
<protein>
    <submittedName>
        <fullName evidence="4">CHASE2 domain-containing protein</fullName>
    </submittedName>
</protein>
<evidence type="ECO:0000259" key="3">
    <source>
        <dbReference type="SMART" id="SM01080"/>
    </source>
</evidence>
<dbReference type="Pfam" id="PF05226">
    <property type="entry name" value="CHASE2"/>
    <property type="match status" value="1"/>
</dbReference>